<gene>
    <name evidence="2" type="ORF">SLS60_009586</name>
</gene>
<organism evidence="2 3">
    <name type="scientific">Paraconiothyrium brasiliense</name>
    <dbReference type="NCBI Taxonomy" id="300254"/>
    <lineage>
        <taxon>Eukaryota</taxon>
        <taxon>Fungi</taxon>
        <taxon>Dikarya</taxon>
        <taxon>Ascomycota</taxon>
        <taxon>Pezizomycotina</taxon>
        <taxon>Dothideomycetes</taxon>
        <taxon>Pleosporomycetidae</taxon>
        <taxon>Pleosporales</taxon>
        <taxon>Massarineae</taxon>
        <taxon>Didymosphaeriaceae</taxon>
        <taxon>Paraconiothyrium</taxon>
    </lineage>
</organism>
<name>A0ABR3QUQ0_9PLEO</name>
<feature type="compositionally biased region" description="Acidic residues" evidence="1">
    <location>
        <begin position="212"/>
        <end position="258"/>
    </location>
</feature>
<comment type="caution">
    <text evidence="2">The sequence shown here is derived from an EMBL/GenBank/DDBJ whole genome shotgun (WGS) entry which is preliminary data.</text>
</comment>
<evidence type="ECO:0000313" key="3">
    <source>
        <dbReference type="Proteomes" id="UP001521785"/>
    </source>
</evidence>
<accession>A0ABR3QUQ0</accession>
<evidence type="ECO:0000313" key="2">
    <source>
        <dbReference type="EMBL" id="KAL1595896.1"/>
    </source>
</evidence>
<dbReference type="Proteomes" id="UP001521785">
    <property type="component" value="Unassembled WGS sequence"/>
</dbReference>
<reference evidence="2 3" key="1">
    <citation type="submission" date="2024-02" db="EMBL/GenBank/DDBJ databases">
        <title>De novo assembly and annotation of 12 fungi associated with fruit tree decline syndrome in Ontario, Canada.</title>
        <authorList>
            <person name="Sulman M."/>
            <person name="Ellouze W."/>
            <person name="Ilyukhin E."/>
        </authorList>
    </citation>
    <scope>NUCLEOTIDE SEQUENCE [LARGE SCALE GENOMIC DNA]</scope>
    <source>
        <strain evidence="2 3">M42-189</strain>
    </source>
</reference>
<proteinExistence type="predicted"/>
<protein>
    <submittedName>
        <fullName evidence="2">Uncharacterized protein</fullName>
    </submittedName>
</protein>
<sequence length="258" mass="29547">MSITKPKDYGDMPAPVSKITKNTITVKGADALTFGLACNVDALLKSKSQIWFWTGRDPKHKLFEKLACEWSVCPFVNHRLKEDISGLLDKSNRIALVCITSFFDEGGDFLFFVKGYKNIANFLKLTFSGRAYDDPCFATPLSVWTFKKLTETPGLECLQLDLVKKTDTKGIRWKYLYKSAVNAWDKLEFDQQKYLAIKQRLVQPGKIVEQLTDSEEDTETDDDTDTEMSDDDDDEIEDDDDDDDDDDEMDEDDDDLYE</sequence>
<feature type="region of interest" description="Disordered" evidence="1">
    <location>
        <begin position="207"/>
        <end position="258"/>
    </location>
</feature>
<keyword evidence="3" id="KW-1185">Reference proteome</keyword>
<dbReference type="EMBL" id="JAKJXO020000015">
    <property type="protein sequence ID" value="KAL1595896.1"/>
    <property type="molecule type" value="Genomic_DNA"/>
</dbReference>
<evidence type="ECO:0000256" key="1">
    <source>
        <dbReference type="SAM" id="MobiDB-lite"/>
    </source>
</evidence>